<accession>A0AAV7V7S6</accession>
<protein>
    <submittedName>
        <fullName evidence="2">Uncharacterized protein</fullName>
    </submittedName>
</protein>
<dbReference type="Proteomes" id="UP001066276">
    <property type="component" value="Chromosome 2_1"/>
</dbReference>
<comment type="caution">
    <text evidence="2">The sequence shown here is derived from an EMBL/GenBank/DDBJ whole genome shotgun (WGS) entry which is preliminary data.</text>
</comment>
<evidence type="ECO:0000256" key="1">
    <source>
        <dbReference type="SAM" id="MobiDB-lite"/>
    </source>
</evidence>
<evidence type="ECO:0000313" key="2">
    <source>
        <dbReference type="EMBL" id="KAJ1197422.1"/>
    </source>
</evidence>
<keyword evidence="3" id="KW-1185">Reference proteome</keyword>
<evidence type="ECO:0000313" key="3">
    <source>
        <dbReference type="Proteomes" id="UP001066276"/>
    </source>
</evidence>
<name>A0AAV7V7S6_PLEWA</name>
<sequence>MTTLVCQRYGRPEVAPSSWWEEKAQRQTPPKGTRKPPEQARGDLAQRTLTKTVVTAEVRSRHQEQLKATVEQSWNLKETKLRQQETGQT</sequence>
<organism evidence="2 3">
    <name type="scientific">Pleurodeles waltl</name>
    <name type="common">Iberian ribbed newt</name>
    <dbReference type="NCBI Taxonomy" id="8319"/>
    <lineage>
        <taxon>Eukaryota</taxon>
        <taxon>Metazoa</taxon>
        <taxon>Chordata</taxon>
        <taxon>Craniata</taxon>
        <taxon>Vertebrata</taxon>
        <taxon>Euteleostomi</taxon>
        <taxon>Amphibia</taxon>
        <taxon>Batrachia</taxon>
        <taxon>Caudata</taxon>
        <taxon>Salamandroidea</taxon>
        <taxon>Salamandridae</taxon>
        <taxon>Pleurodelinae</taxon>
        <taxon>Pleurodeles</taxon>
    </lineage>
</organism>
<proteinExistence type="predicted"/>
<feature type="region of interest" description="Disordered" evidence="1">
    <location>
        <begin position="1"/>
        <end position="48"/>
    </location>
</feature>
<reference evidence="2" key="1">
    <citation type="journal article" date="2022" name="bioRxiv">
        <title>Sequencing and chromosome-scale assembly of the giantPleurodeles waltlgenome.</title>
        <authorList>
            <person name="Brown T."/>
            <person name="Elewa A."/>
            <person name="Iarovenko S."/>
            <person name="Subramanian E."/>
            <person name="Araus A.J."/>
            <person name="Petzold A."/>
            <person name="Susuki M."/>
            <person name="Suzuki K.-i.T."/>
            <person name="Hayashi T."/>
            <person name="Toyoda A."/>
            <person name="Oliveira C."/>
            <person name="Osipova E."/>
            <person name="Leigh N.D."/>
            <person name="Simon A."/>
            <person name="Yun M.H."/>
        </authorList>
    </citation>
    <scope>NUCLEOTIDE SEQUENCE</scope>
    <source>
        <strain evidence="2">20211129_DDA</strain>
        <tissue evidence="2">Liver</tissue>
    </source>
</reference>
<dbReference type="AlphaFoldDB" id="A0AAV7V7S6"/>
<gene>
    <name evidence="2" type="ORF">NDU88_001282</name>
</gene>
<dbReference type="EMBL" id="JANPWB010000003">
    <property type="protein sequence ID" value="KAJ1197422.1"/>
    <property type="molecule type" value="Genomic_DNA"/>
</dbReference>